<evidence type="ECO:0000313" key="2">
    <source>
        <dbReference type="Proteomes" id="UP000310754"/>
    </source>
</evidence>
<dbReference type="RefSeq" id="WP_190236361.1">
    <property type="nucleotide sequence ID" value="NZ_SSOA01000007.1"/>
</dbReference>
<keyword evidence="2" id="KW-1185">Reference proteome</keyword>
<name>A0A4S3ZT95_9HYPH</name>
<comment type="caution">
    <text evidence="1">The sequence shown here is derived from an EMBL/GenBank/DDBJ whole genome shotgun (WGS) entry which is preliminary data.</text>
</comment>
<dbReference type="EMBL" id="SSOA01000007">
    <property type="protein sequence ID" value="THF48907.1"/>
    <property type="molecule type" value="Genomic_DNA"/>
</dbReference>
<sequence>MAASEEKKVPRATGSRFPHKVTWCITKSDVADSWYWGEARQWSSAEWAGEIHPFFTEFEKLTWGEVDTFSSESGHKMHHTHEIKDLVGEAQARWKEINLEEFDVLFRFRLGGTKRVWGYIVQSHFYFVWWDRVHRIYPVD</sequence>
<protein>
    <submittedName>
        <fullName evidence="1">Uncharacterized protein</fullName>
    </submittedName>
</protein>
<reference evidence="1 2" key="1">
    <citation type="submission" date="2019-04" db="EMBL/GenBank/DDBJ databases">
        <title>Rhizobium terrae sp. nov., isolated from a paddy soil.</title>
        <authorList>
            <person name="Lin S.-Y."/>
            <person name="Hameed A."/>
            <person name="Huang H.-I."/>
            <person name="Young C.-C."/>
        </authorList>
    </citation>
    <scope>NUCLEOTIDE SEQUENCE [LARGE SCALE GENOMIC DNA]</scope>
    <source>
        <strain evidence="1 2">CC-HIH110</strain>
    </source>
</reference>
<dbReference type="Proteomes" id="UP000310754">
    <property type="component" value="Unassembled WGS sequence"/>
</dbReference>
<gene>
    <name evidence="1" type="ORF">E6C51_13565</name>
</gene>
<proteinExistence type="predicted"/>
<evidence type="ECO:0000313" key="1">
    <source>
        <dbReference type="EMBL" id="THF48907.1"/>
    </source>
</evidence>
<dbReference type="AlphaFoldDB" id="A0A4S3ZT95"/>
<organism evidence="1 2">
    <name type="scientific">Allorhizobium terrae</name>
    <dbReference type="NCBI Taxonomy" id="1848972"/>
    <lineage>
        <taxon>Bacteria</taxon>
        <taxon>Pseudomonadati</taxon>
        <taxon>Pseudomonadota</taxon>
        <taxon>Alphaproteobacteria</taxon>
        <taxon>Hyphomicrobiales</taxon>
        <taxon>Rhizobiaceae</taxon>
        <taxon>Rhizobium/Agrobacterium group</taxon>
        <taxon>Allorhizobium</taxon>
    </lineage>
</organism>
<accession>A0A4S3ZT95</accession>